<organism evidence="1 2">
    <name type="scientific">Phaeosphaeria nodorum (strain SN15 / ATCC MYA-4574 / FGSC 10173)</name>
    <name type="common">Glume blotch fungus</name>
    <name type="synonym">Parastagonospora nodorum</name>
    <dbReference type="NCBI Taxonomy" id="321614"/>
    <lineage>
        <taxon>Eukaryota</taxon>
        <taxon>Fungi</taxon>
        <taxon>Dikarya</taxon>
        <taxon>Ascomycota</taxon>
        <taxon>Pezizomycotina</taxon>
        <taxon>Dothideomycetes</taxon>
        <taxon>Pleosporomycetidae</taxon>
        <taxon>Pleosporales</taxon>
        <taxon>Pleosporineae</taxon>
        <taxon>Phaeosphaeriaceae</taxon>
        <taxon>Parastagonospora</taxon>
    </lineage>
</organism>
<dbReference type="Proteomes" id="UP000663193">
    <property type="component" value="Chromosome 3"/>
</dbReference>
<protein>
    <submittedName>
        <fullName evidence="1">Uncharacterized protein</fullName>
    </submittedName>
</protein>
<keyword evidence="2" id="KW-1185">Reference proteome</keyword>
<gene>
    <name evidence="1" type="ORF">JI435_038600</name>
</gene>
<sequence>ADAEFESDEAMMDEDAIEDAPIDRCTVELRDTPAEVEDTLPREASGFVEPACCTELLSKVELALVMGAEVPEEK</sequence>
<accession>A0A7U2EVA2</accession>
<feature type="non-terminal residue" evidence="1">
    <location>
        <position position="1"/>
    </location>
</feature>
<name>A0A7U2EVA2_PHANO</name>
<dbReference type="VEuPathDB" id="FungiDB:JI435_038600"/>
<evidence type="ECO:0000313" key="1">
    <source>
        <dbReference type="EMBL" id="QRC93654.1"/>
    </source>
</evidence>
<reference evidence="2" key="1">
    <citation type="journal article" date="2021" name="BMC Genomics">
        <title>Chromosome-level genome assembly and manually-curated proteome of model necrotroph Parastagonospora nodorum Sn15 reveals a genome-wide trove of candidate effector homologs, and redundancy of virulence-related functions within an accessory chromosome.</title>
        <authorList>
            <person name="Bertazzoni S."/>
            <person name="Jones D.A.B."/>
            <person name="Phan H.T."/>
            <person name="Tan K.-C."/>
            <person name="Hane J.K."/>
        </authorList>
    </citation>
    <scope>NUCLEOTIDE SEQUENCE [LARGE SCALE GENOMIC DNA]</scope>
    <source>
        <strain evidence="2">SN15 / ATCC MYA-4574 / FGSC 10173)</strain>
    </source>
</reference>
<dbReference type="AlphaFoldDB" id="A0A7U2EVA2"/>
<evidence type="ECO:0000313" key="2">
    <source>
        <dbReference type="Proteomes" id="UP000663193"/>
    </source>
</evidence>
<proteinExistence type="predicted"/>
<dbReference type="EMBL" id="CP069025">
    <property type="protein sequence ID" value="QRC93654.1"/>
    <property type="molecule type" value="Genomic_DNA"/>
</dbReference>